<evidence type="ECO:0000313" key="1">
    <source>
        <dbReference type="EMBL" id="MFC0047707.1"/>
    </source>
</evidence>
<accession>A0ABV6BCA3</accession>
<keyword evidence="2" id="KW-1185">Reference proteome</keyword>
<comment type="caution">
    <text evidence="1">The sequence shown here is derived from an EMBL/GenBank/DDBJ whole genome shotgun (WGS) entry which is preliminary data.</text>
</comment>
<dbReference type="Proteomes" id="UP001589813">
    <property type="component" value="Unassembled WGS sequence"/>
</dbReference>
<dbReference type="PROSITE" id="PS51257">
    <property type="entry name" value="PROKAR_LIPOPROTEIN"/>
    <property type="match status" value="1"/>
</dbReference>
<gene>
    <name evidence="1" type="ORF">ACFFJP_05360</name>
</gene>
<reference evidence="1 2" key="1">
    <citation type="submission" date="2024-09" db="EMBL/GenBank/DDBJ databases">
        <authorList>
            <person name="Sun Q."/>
            <person name="Mori K."/>
        </authorList>
    </citation>
    <scope>NUCLEOTIDE SEQUENCE [LARGE SCALE GENOMIC DNA]</scope>
    <source>
        <strain evidence="1 2">KCTC 23315</strain>
    </source>
</reference>
<protein>
    <submittedName>
        <fullName evidence="1">Uncharacterized protein</fullName>
    </submittedName>
</protein>
<dbReference type="RefSeq" id="WP_377241209.1">
    <property type="nucleotide sequence ID" value="NZ_JBHLXP010000001.1"/>
</dbReference>
<name>A0ABV6BCA3_9GAMM</name>
<proteinExistence type="predicted"/>
<dbReference type="EMBL" id="JBHLXP010000001">
    <property type="protein sequence ID" value="MFC0047707.1"/>
    <property type="molecule type" value="Genomic_DNA"/>
</dbReference>
<organism evidence="1 2">
    <name type="scientific">Rheinheimera tilapiae</name>
    <dbReference type="NCBI Taxonomy" id="875043"/>
    <lineage>
        <taxon>Bacteria</taxon>
        <taxon>Pseudomonadati</taxon>
        <taxon>Pseudomonadota</taxon>
        <taxon>Gammaproteobacteria</taxon>
        <taxon>Chromatiales</taxon>
        <taxon>Chromatiaceae</taxon>
        <taxon>Rheinheimera</taxon>
    </lineage>
</organism>
<sequence length="384" mass="42512">MRTNQVLSQQKGRLAGFFLLLLSACQPSQTVVPGALEFAKAQQAIQAKLSIKAAEHLALAIQQGHPDASSQWISLTQTEQGPLQQYQQLQQWRSQPLDADSAALLGLWQEQGLTRPQLSPEPATSQCQLNIQPVLTSASATSHWQQFRQNWPASAFATLPLCFLPPAFVDSRALQCSETPGSRIQCNAQVLQEIVSSGRAQLLMVVAGRGNASFNNGWLQLPENFTPALFRHEFSHALGFLDEYALPASVAAAECQRTDLTANILFTAADLTRYADYWQLDPEQLRLTPVATCDAVNRQAYRVVEANSHMQHFELPVPALYVRLMQQQLKQPQQVMPVQYYFASLARQRQDMASWRQLMQQAAAFGYPAALDGLTAAGFSSTAR</sequence>
<evidence type="ECO:0000313" key="2">
    <source>
        <dbReference type="Proteomes" id="UP001589813"/>
    </source>
</evidence>